<evidence type="ECO:0000256" key="1">
    <source>
        <dbReference type="ARBA" id="ARBA00001946"/>
    </source>
</evidence>
<keyword evidence="3 6" id="KW-0378">Hydrolase</keyword>
<comment type="cofactor">
    <cofactor evidence="1">
        <name>Mg(2+)</name>
        <dbReference type="ChEBI" id="CHEBI:18420"/>
    </cofactor>
</comment>
<keyword evidence="2" id="KW-0479">Metal-binding</keyword>
<protein>
    <submittedName>
        <fullName evidence="6">Nudix hydrolase homolog 9</fullName>
    </submittedName>
</protein>
<dbReference type="InterPro" id="IPR015797">
    <property type="entry name" value="NUDIX_hydrolase-like_dom_sf"/>
</dbReference>
<dbReference type="Gene3D" id="3.90.79.10">
    <property type="entry name" value="Nucleoside Triphosphate Pyrophosphohydrolase"/>
    <property type="match status" value="1"/>
</dbReference>
<sequence length="425" mass="47904">SPRWILPTGLISGRMRINRSKVETCKETHNLNWAGRPAHMTYRATMQAAALQAPTSQVFRITEEFDRHWSALAIPMEKAETETSGERYKLLLSCPSGLLPSQVSVVFDGDYDRIPHPDINLENSVSEIWDQRVHKNPSLYNGTKFRYGKHIWHDGGGSNQEPHLCFCVDDAIRCQHTSSPLGNGAIVETSDKKILVLQRSNNVGEFPGHFVFPGGHPEGLSGPNPPQEVGLVSHHHEDLTDSKVINDKVSHEMFDSIVREVVEEIGVPSASLHEQVFIGISCRVLNVRPTAFFFMKCSLSSKEVQKLYATAQDSFESTQLFTVPMIDLENMASKMPGCHEGGLALYKLMVEAVKNVKSAHLWRVGGGVYERESKKRVRRFCWLGFFMPRCLWRRWLVAVVQNNLTHKVFLSTLLLSVPNFLTTHS</sequence>
<evidence type="ECO:0000256" key="2">
    <source>
        <dbReference type="ARBA" id="ARBA00022723"/>
    </source>
</evidence>
<dbReference type="InterPro" id="IPR055295">
    <property type="entry name" value="NUDT22/NUDT9-like"/>
</dbReference>
<dbReference type="PANTHER" id="PTHR31835">
    <property type="entry name" value="URIDINE DIPHOSPHATE GLUCOSE PYROPHOSPHATASE"/>
    <property type="match status" value="1"/>
</dbReference>
<dbReference type="GO" id="GO:0052751">
    <property type="term" value="F:GDP-mannose hydrolase activity"/>
    <property type="evidence" value="ECO:0007669"/>
    <property type="project" value="TreeGrafter"/>
</dbReference>
<dbReference type="InterPro" id="IPR000086">
    <property type="entry name" value="NUDIX_hydrolase_dom"/>
</dbReference>
<dbReference type="SUPFAM" id="SSF55811">
    <property type="entry name" value="Nudix"/>
    <property type="match status" value="1"/>
</dbReference>
<dbReference type="AlphaFoldDB" id="A0A4Y1RKT6"/>
<dbReference type="EMBL" id="AP019302">
    <property type="protein sequence ID" value="BBH04869.1"/>
    <property type="molecule type" value="Genomic_DNA"/>
</dbReference>
<dbReference type="GO" id="GO:0046872">
    <property type="term" value="F:metal ion binding"/>
    <property type="evidence" value="ECO:0007669"/>
    <property type="project" value="UniProtKB-KW"/>
</dbReference>
<evidence type="ECO:0000313" key="6">
    <source>
        <dbReference type="EMBL" id="BBH04869.1"/>
    </source>
</evidence>
<dbReference type="PANTHER" id="PTHR31835:SF1">
    <property type="entry name" value="URIDINE DIPHOSPHATE GLUCOSE PYROPHOSPHATASE NUDT22"/>
    <property type="match status" value="1"/>
</dbReference>
<keyword evidence="4" id="KW-0460">Magnesium</keyword>
<evidence type="ECO:0000256" key="4">
    <source>
        <dbReference type="ARBA" id="ARBA00022842"/>
    </source>
</evidence>
<reference evidence="6" key="1">
    <citation type="journal article" date="2019" name="Science">
        <title>Mutation of a bHLH transcription factor allowed almond domestication.</title>
        <authorList>
            <person name="Sanchez-Perez R."/>
            <person name="Pavan S."/>
            <person name="Mazzeo R."/>
            <person name="Moldovan C."/>
            <person name="Aiese Cigliano R."/>
            <person name="Del Cueto J."/>
            <person name="Ricciardi F."/>
            <person name="Lotti C."/>
            <person name="Ricciardi L."/>
            <person name="Dicenta F."/>
            <person name="Lopez-Marques R.L."/>
            <person name="Lindberg Moller B."/>
        </authorList>
    </citation>
    <scope>NUCLEOTIDE SEQUENCE</scope>
</reference>
<name>A0A4Y1RKT6_PRUDU</name>
<evidence type="ECO:0000259" key="5">
    <source>
        <dbReference type="PROSITE" id="PS51462"/>
    </source>
</evidence>
<proteinExistence type="predicted"/>
<feature type="domain" description="Nudix hydrolase" evidence="5">
    <location>
        <begin position="178"/>
        <end position="351"/>
    </location>
</feature>
<gene>
    <name evidence="6" type="ORF">Prudu_016110</name>
</gene>
<feature type="non-terminal residue" evidence="6">
    <location>
        <position position="1"/>
    </location>
</feature>
<organism evidence="6">
    <name type="scientific">Prunus dulcis</name>
    <name type="common">Almond</name>
    <name type="synonym">Amygdalus dulcis</name>
    <dbReference type="NCBI Taxonomy" id="3755"/>
    <lineage>
        <taxon>Eukaryota</taxon>
        <taxon>Viridiplantae</taxon>
        <taxon>Streptophyta</taxon>
        <taxon>Embryophyta</taxon>
        <taxon>Tracheophyta</taxon>
        <taxon>Spermatophyta</taxon>
        <taxon>Magnoliopsida</taxon>
        <taxon>eudicotyledons</taxon>
        <taxon>Gunneridae</taxon>
        <taxon>Pentapetalae</taxon>
        <taxon>rosids</taxon>
        <taxon>fabids</taxon>
        <taxon>Rosales</taxon>
        <taxon>Rosaceae</taxon>
        <taxon>Amygdaloideae</taxon>
        <taxon>Amygdaleae</taxon>
        <taxon>Prunus</taxon>
    </lineage>
</organism>
<evidence type="ECO:0000256" key="3">
    <source>
        <dbReference type="ARBA" id="ARBA00022801"/>
    </source>
</evidence>
<dbReference type="CDD" id="cd02883">
    <property type="entry name" value="NUDIX_Hydrolase"/>
    <property type="match status" value="1"/>
</dbReference>
<dbReference type="PROSITE" id="PS51462">
    <property type="entry name" value="NUDIX"/>
    <property type="match status" value="1"/>
</dbReference>
<accession>A0A4Y1RKT6</accession>